<protein>
    <submittedName>
        <fullName evidence="2">Uncharacterized protein</fullName>
    </submittedName>
</protein>
<evidence type="ECO:0000256" key="1">
    <source>
        <dbReference type="SAM" id="MobiDB-lite"/>
    </source>
</evidence>
<gene>
    <name evidence="2" type="ORF">Aiant_05730</name>
</gene>
<organism evidence="2 3">
    <name type="scientific">Actinoplanes ianthinogenes</name>
    <dbReference type="NCBI Taxonomy" id="122358"/>
    <lineage>
        <taxon>Bacteria</taxon>
        <taxon>Bacillati</taxon>
        <taxon>Actinomycetota</taxon>
        <taxon>Actinomycetes</taxon>
        <taxon>Micromonosporales</taxon>
        <taxon>Micromonosporaceae</taxon>
        <taxon>Actinoplanes</taxon>
    </lineage>
</organism>
<name>A0ABM7LKX3_9ACTN</name>
<feature type="region of interest" description="Disordered" evidence="1">
    <location>
        <begin position="213"/>
        <end position="250"/>
    </location>
</feature>
<proteinExistence type="predicted"/>
<reference evidence="2 3" key="1">
    <citation type="submission" date="2020-08" db="EMBL/GenBank/DDBJ databases">
        <title>Whole genome shotgun sequence of Actinoplanes ianthinogenes NBRC 13996.</title>
        <authorList>
            <person name="Komaki H."/>
            <person name="Tamura T."/>
        </authorList>
    </citation>
    <scope>NUCLEOTIDE SEQUENCE [LARGE SCALE GENOMIC DNA]</scope>
    <source>
        <strain evidence="2 3">NBRC 13996</strain>
    </source>
</reference>
<dbReference type="RefSeq" id="WP_189330793.1">
    <property type="nucleotide sequence ID" value="NZ_AP023356.1"/>
</dbReference>
<dbReference type="EMBL" id="AP023356">
    <property type="protein sequence ID" value="BCJ39916.1"/>
    <property type="molecule type" value="Genomic_DNA"/>
</dbReference>
<sequence>MRAALTASRSITVSTGDGPLFVYSYGAPRPGLTGGSLPTPITWLPPLTEPGSATHLALTELSATPDAATIAHHLRWPAVDEWRSLTTVPAGDAWLLLFENTVTDVTGRPLPLTGPSLLLPGITAPPAARAEWRAAHLPAATVVVVDDSANLAHPPHWSAGLSPAPSGALLGAHRTAAFRYALVIAPPGRPVAPLAALGRAALAGPAPARAVVCPGERTPRRRPHSPGATRPAAAHHRAPTARQRCAPRWP</sequence>
<dbReference type="Proteomes" id="UP000676967">
    <property type="component" value="Chromosome"/>
</dbReference>
<evidence type="ECO:0000313" key="3">
    <source>
        <dbReference type="Proteomes" id="UP000676967"/>
    </source>
</evidence>
<evidence type="ECO:0000313" key="2">
    <source>
        <dbReference type="EMBL" id="BCJ39916.1"/>
    </source>
</evidence>
<keyword evidence="3" id="KW-1185">Reference proteome</keyword>
<accession>A0ABM7LKX3</accession>